<dbReference type="AlphaFoldDB" id="J9H3A0"/>
<name>J9H3A0_9ZZZZ</name>
<accession>J9H3A0</accession>
<comment type="caution">
    <text evidence="1">The sequence shown here is derived from an EMBL/GenBank/DDBJ whole genome shotgun (WGS) entry which is preliminary data.</text>
</comment>
<evidence type="ECO:0000313" key="1">
    <source>
        <dbReference type="EMBL" id="EJX10443.1"/>
    </source>
</evidence>
<proteinExistence type="predicted"/>
<protein>
    <submittedName>
        <fullName evidence="1">Uncharacterized protein</fullName>
    </submittedName>
</protein>
<organism evidence="1">
    <name type="scientific">gut metagenome</name>
    <dbReference type="NCBI Taxonomy" id="749906"/>
    <lineage>
        <taxon>unclassified sequences</taxon>
        <taxon>metagenomes</taxon>
        <taxon>organismal metagenomes</taxon>
    </lineage>
</organism>
<dbReference type="EMBL" id="AMCI01000183">
    <property type="protein sequence ID" value="EJX10443.1"/>
    <property type="molecule type" value="Genomic_DNA"/>
</dbReference>
<gene>
    <name evidence="1" type="ORF">EVA_01249</name>
</gene>
<sequence>MGDAFCSIPKQIVETACSCGYLKTRVPLRRPFACSTTDCRIKTYTNCASCDKYGCFGYNVGDSIVFV</sequence>
<reference evidence="1" key="1">
    <citation type="journal article" date="2012" name="PLoS ONE">
        <title>Gene sets for utilization of primary and secondary nutrition supplies in the distal gut of endangered iberian lynx.</title>
        <authorList>
            <person name="Alcaide M."/>
            <person name="Messina E."/>
            <person name="Richter M."/>
            <person name="Bargiela R."/>
            <person name="Peplies J."/>
            <person name="Huws S.A."/>
            <person name="Newbold C.J."/>
            <person name="Golyshin P.N."/>
            <person name="Simon M.A."/>
            <person name="Lopez G."/>
            <person name="Yakimov M.M."/>
            <person name="Ferrer M."/>
        </authorList>
    </citation>
    <scope>NUCLEOTIDE SEQUENCE</scope>
</reference>